<feature type="compositionally biased region" description="Polar residues" evidence="9">
    <location>
        <begin position="334"/>
        <end position="362"/>
    </location>
</feature>
<reference evidence="12 13" key="1">
    <citation type="journal article" date="2020" name="ISME J.">
        <title>Uncovering the hidden diversity of litter-decomposition mechanisms in mushroom-forming fungi.</title>
        <authorList>
            <person name="Floudas D."/>
            <person name="Bentzer J."/>
            <person name="Ahren D."/>
            <person name="Johansson T."/>
            <person name="Persson P."/>
            <person name="Tunlid A."/>
        </authorList>
    </citation>
    <scope>NUCLEOTIDE SEQUENCE [LARGE SCALE GENOMIC DNA]</scope>
    <source>
        <strain evidence="12 13">CBS 146.42</strain>
    </source>
</reference>
<dbReference type="SUPFAM" id="SSF56112">
    <property type="entry name" value="Protein kinase-like (PK-like)"/>
    <property type="match status" value="1"/>
</dbReference>
<feature type="compositionally biased region" description="Low complexity" evidence="9">
    <location>
        <begin position="100"/>
        <end position="111"/>
    </location>
</feature>
<feature type="region of interest" description="Disordered" evidence="9">
    <location>
        <begin position="1151"/>
        <end position="1409"/>
    </location>
</feature>
<comment type="catalytic activity">
    <reaction evidence="8">
        <text>L-seryl-[protein] + ATP = O-phospho-L-seryl-[protein] + ADP + H(+)</text>
        <dbReference type="Rhea" id="RHEA:17989"/>
        <dbReference type="Rhea" id="RHEA-COMP:9863"/>
        <dbReference type="Rhea" id="RHEA-COMP:11604"/>
        <dbReference type="ChEBI" id="CHEBI:15378"/>
        <dbReference type="ChEBI" id="CHEBI:29999"/>
        <dbReference type="ChEBI" id="CHEBI:30616"/>
        <dbReference type="ChEBI" id="CHEBI:83421"/>
        <dbReference type="ChEBI" id="CHEBI:456216"/>
        <dbReference type="EC" id="2.7.11.1"/>
    </reaction>
</comment>
<dbReference type="FunFam" id="1.10.510.10:FF:000294">
    <property type="entry name" value="Serine/threonine-protein kinase OXI1"/>
    <property type="match status" value="1"/>
</dbReference>
<evidence type="ECO:0000256" key="8">
    <source>
        <dbReference type="ARBA" id="ARBA00048679"/>
    </source>
</evidence>
<feature type="compositionally biased region" description="Basic and acidic residues" evidence="9">
    <location>
        <begin position="259"/>
        <end position="279"/>
    </location>
</feature>
<feature type="compositionally biased region" description="Low complexity" evidence="9">
    <location>
        <begin position="319"/>
        <end position="331"/>
    </location>
</feature>
<feature type="compositionally biased region" description="Acidic residues" evidence="9">
    <location>
        <begin position="887"/>
        <end position="904"/>
    </location>
</feature>
<evidence type="ECO:0000313" key="13">
    <source>
        <dbReference type="Proteomes" id="UP000559027"/>
    </source>
</evidence>
<feature type="region of interest" description="Disordered" evidence="9">
    <location>
        <begin position="71"/>
        <end position="143"/>
    </location>
</feature>
<keyword evidence="3" id="KW-0808">Transferase</keyword>
<keyword evidence="4" id="KW-0547">Nucleotide-binding</keyword>
<feature type="compositionally biased region" description="Basic residues" evidence="9">
    <location>
        <begin position="410"/>
        <end position="420"/>
    </location>
</feature>
<dbReference type="PROSITE" id="PS50011">
    <property type="entry name" value="PROTEIN_KINASE_DOM"/>
    <property type="match status" value="1"/>
</dbReference>
<dbReference type="SMART" id="SM00220">
    <property type="entry name" value="S_TKc"/>
    <property type="match status" value="1"/>
</dbReference>
<feature type="compositionally biased region" description="Polar residues" evidence="9">
    <location>
        <begin position="1246"/>
        <end position="1260"/>
    </location>
</feature>
<dbReference type="PROSITE" id="PS51285">
    <property type="entry name" value="AGC_KINASE_CTER"/>
    <property type="match status" value="1"/>
</dbReference>
<dbReference type="Pfam" id="PF00069">
    <property type="entry name" value="Pkinase"/>
    <property type="match status" value="2"/>
</dbReference>
<organism evidence="12 13">
    <name type="scientific">Leucocoprinus leucothites</name>
    <dbReference type="NCBI Taxonomy" id="201217"/>
    <lineage>
        <taxon>Eukaryota</taxon>
        <taxon>Fungi</taxon>
        <taxon>Dikarya</taxon>
        <taxon>Basidiomycota</taxon>
        <taxon>Agaricomycotina</taxon>
        <taxon>Agaricomycetes</taxon>
        <taxon>Agaricomycetidae</taxon>
        <taxon>Agaricales</taxon>
        <taxon>Agaricineae</taxon>
        <taxon>Agaricaceae</taxon>
        <taxon>Leucocoprinus</taxon>
    </lineage>
</organism>
<evidence type="ECO:0000256" key="7">
    <source>
        <dbReference type="ARBA" id="ARBA00047899"/>
    </source>
</evidence>
<dbReference type="SMART" id="SM00133">
    <property type="entry name" value="S_TK_X"/>
    <property type="match status" value="1"/>
</dbReference>
<feature type="compositionally biased region" description="Polar residues" evidence="9">
    <location>
        <begin position="1154"/>
        <end position="1187"/>
    </location>
</feature>
<feature type="region of interest" description="Disordered" evidence="9">
    <location>
        <begin position="1024"/>
        <end position="1116"/>
    </location>
</feature>
<comment type="catalytic activity">
    <reaction evidence="7">
        <text>L-threonyl-[protein] + ATP = O-phospho-L-threonyl-[protein] + ADP + H(+)</text>
        <dbReference type="Rhea" id="RHEA:46608"/>
        <dbReference type="Rhea" id="RHEA-COMP:11060"/>
        <dbReference type="Rhea" id="RHEA-COMP:11605"/>
        <dbReference type="ChEBI" id="CHEBI:15378"/>
        <dbReference type="ChEBI" id="CHEBI:30013"/>
        <dbReference type="ChEBI" id="CHEBI:30616"/>
        <dbReference type="ChEBI" id="CHEBI:61977"/>
        <dbReference type="ChEBI" id="CHEBI:456216"/>
        <dbReference type="EC" id="2.7.11.1"/>
    </reaction>
</comment>
<dbReference type="InterPro" id="IPR000719">
    <property type="entry name" value="Prot_kinase_dom"/>
</dbReference>
<dbReference type="CDD" id="cd05123">
    <property type="entry name" value="STKc_AGC"/>
    <property type="match status" value="1"/>
</dbReference>
<feature type="compositionally biased region" description="Low complexity" evidence="9">
    <location>
        <begin position="1209"/>
        <end position="1224"/>
    </location>
</feature>
<proteinExistence type="predicted"/>
<dbReference type="Gene3D" id="1.10.510.10">
    <property type="entry name" value="Transferase(Phosphotransferase) domain 1"/>
    <property type="match status" value="2"/>
</dbReference>
<feature type="compositionally biased region" description="Low complexity" evidence="9">
    <location>
        <begin position="905"/>
        <end position="935"/>
    </location>
</feature>
<feature type="compositionally biased region" description="Basic and acidic residues" evidence="9">
    <location>
        <begin position="1024"/>
        <end position="1042"/>
    </location>
</feature>
<dbReference type="GO" id="GO:0004674">
    <property type="term" value="F:protein serine/threonine kinase activity"/>
    <property type="evidence" value="ECO:0007669"/>
    <property type="project" value="UniProtKB-KW"/>
</dbReference>
<evidence type="ECO:0000259" key="11">
    <source>
        <dbReference type="PROSITE" id="PS51285"/>
    </source>
</evidence>
<feature type="region of interest" description="Disordered" evidence="9">
    <location>
        <begin position="202"/>
        <end position="430"/>
    </location>
</feature>
<dbReference type="FunFam" id="1.10.510.10:FF:000465">
    <property type="entry name" value="Non-specific serine/threonine protein kinase"/>
    <property type="match status" value="1"/>
</dbReference>
<feature type="compositionally biased region" description="Basic and acidic residues" evidence="9">
    <location>
        <begin position="1100"/>
        <end position="1110"/>
    </location>
</feature>
<keyword evidence="2" id="KW-0723">Serine/threonine-protein kinase</keyword>
<dbReference type="EMBL" id="JAACJO010000011">
    <property type="protein sequence ID" value="KAF5352621.1"/>
    <property type="molecule type" value="Genomic_DNA"/>
</dbReference>
<protein>
    <recommendedName>
        <fullName evidence="1">non-specific serine/threonine protein kinase</fullName>
        <ecNumber evidence="1">2.7.11.1</ecNumber>
    </recommendedName>
</protein>
<dbReference type="PANTHER" id="PTHR24351">
    <property type="entry name" value="RIBOSOMAL PROTEIN S6 KINASE"/>
    <property type="match status" value="1"/>
</dbReference>
<dbReference type="InterPro" id="IPR000961">
    <property type="entry name" value="AGC-kinase_C"/>
</dbReference>
<dbReference type="InterPro" id="IPR011009">
    <property type="entry name" value="Kinase-like_dom_sf"/>
</dbReference>
<feature type="compositionally biased region" description="Low complexity" evidence="9">
    <location>
        <begin position="1264"/>
        <end position="1307"/>
    </location>
</feature>
<evidence type="ECO:0000313" key="12">
    <source>
        <dbReference type="EMBL" id="KAF5352621.1"/>
    </source>
</evidence>
<evidence type="ECO:0000256" key="3">
    <source>
        <dbReference type="ARBA" id="ARBA00022679"/>
    </source>
</evidence>
<feature type="compositionally biased region" description="Polar residues" evidence="9">
    <location>
        <begin position="127"/>
        <end position="143"/>
    </location>
</feature>
<dbReference type="EC" id="2.7.11.1" evidence="1"/>
<accession>A0A8H5D4M7</accession>
<dbReference type="Gene3D" id="3.30.200.20">
    <property type="entry name" value="Phosphorylase Kinase, domain 1"/>
    <property type="match status" value="2"/>
</dbReference>
<keyword evidence="13" id="KW-1185">Reference proteome</keyword>
<dbReference type="Proteomes" id="UP000559027">
    <property type="component" value="Unassembled WGS sequence"/>
</dbReference>
<evidence type="ECO:0000256" key="2">
    <source>
        <dbReference type="ARBA" id="ARBA00022527"/>
    </source>
</evidence>
<dbReference type="GO" id="GO:0005524">
    <property type="term" value="F:ATP binding"/>
    <property type="evidence" value="ECO:0007669"/>
    <property type="project" value="UniProtKB-KW"/>
</dbReference>
<keyword evidence="6" id="KW-0067">ATP-binding</keyword>
<feature type="compositionally biased region" description="Polar residues" evidence="9">
    <location>
        <begin position="392"/>
        <end position="407"/>
    </location>
</feature>
<feature type="domain" description="AGC-kinase C-terminal" evidence="11">
    <location>
        <begin position="749"/>
        <end position="887"/>
    </location>
</feature>
<comment type="caution">
    <text evidence="12">The sequence shown here is derived from an EMBL/GenBank/DDBJ whole genome shotgun (WGS) entry which is preliminary data.</text>
</comment>
<dbReference type="PROSITE" id="PS00108">
    <property type="entry name" value="PROTEIN_KINASE_ST"/>
    <property type="match status" value="1"/>
</dbReference>
<name>A0A8H5D4M7_9AGAR</name>
<evidence type="ECO:0000259" key="10">
    <source>
        <dbReference type="PROSITE" id="PS50011"/>
    </source>
</evidence>
<sequence>MDNLPRRAAMRVETQEGPWSVSVAESPHDARSYSLYIKTPTHNLTLTRSAMEILELDAKLRDHDHQAKIPALPFTPDSLPPPPKRKSTFLNTLSRLASPTSNKTSRRNTNTALPTPIASPTREINDPFSSFGTSDGNSQSVVATPSATSTGLASYLTTVSNAPTLRQSRVWKRFVRVRTDDLESARPEKAIKRVRSDLAAHVGGLPGQKDEELDQEDTVPGSTDQPLEDSLPTPVQSPKELDLDEEDVRNEFHQVQVTDRAKPDAIRDAVEDEVKKNQGEQRCQQFSGFLPTPMSSSEPSSPATPATLLSEVEAEAEAEAPAPLAPEDVPVPTTPTASEAQHQDQAQAVAPSQQRIHRSQSADPDKSSRLSRAFAQSTPDIPATPTELDPGNISSATGDESSISITNSKGTKRSKSRTTKKSKEPKKSQRKVVISDFEMMRVLGKGCAGKVLLVRQKASGELYALKAITKRHVLAHQELQHTLTEQAVLKRMAAEGKDPFVVKLWWSFHDKENLFLVMDFHPGGDLATQLARWGRLGRDRARFYAAEIVEGVEGLHAAGVIYRDLKPENILIGSDGHIVLTDFGLSKEFPRPSIGNTSSASAAGTPQAEITAQAAWMSNSGSLVDGEQQHPHGVTAGWPGQSVGLHDQTTTFCGTAEYLAPEVIQGLPYSYEVDWWSFGTMLYEMLTGITPFWANNHSDMYVRVLQDELQFPEDRAMDQDTKSLIRGLLQRNPGLRICEPRIKKHPYFSMIDWSHVYYKRYIPPYIPPIDPSNASDTQNFDETFLDMEPVLDEYQDEQDIQEQDPNTDASDADVNTDTDRNTGTETEDGEDTATTPSQSRSSSIRPGGVVGGGGVVVVAVEKQQEESTVDVFDGYSFKGRHSVLIDSSDEDEEVEDEEDLEEGSGSEVTGTTNITTTTITTTGSSETGGDDTSSVLGSVISPPETARPIDEQEELVAGDEDDVPEPKTPEARPVSLQPVAVSPAITATSTSAAEAAGVATTPAVAVGVVNDAEDIERLMATAKELEHRLEEGEPKTPTEDNSKASMVSGDASKPAWQKPTIKGPAAAVSTAKAKQRRERSGIPALDKDLPDDTEAEAGEDTDRGGRHGLLDDEDDDWDFVEAVDGEDRNGAKGTSLFARGVVDRYRLAVFRKASTPSKPSQVHQQPRSASGQSGSKNGASGAESPTQKRGRTALAFTRKGTRQFLQPKNNASNNSNRNVSTPTKSNPPPPPSSYSAKKSTRKSFGPLSTTLLRSGSPSQKRNSESSMNNPSSSSSPHTRSSTTTTAMGLSPSASPVVTTSTSSATAAGMLTPSLSMGSSAVMSLSPSLRSRQSATSVGGNGNGGGGSWESPDQSSAAAGLTNGVNVNGELGAEQVGQGQVDEGSSPPVNSPVVTGGPGGEKGKATKKLKKYKEGAEKVFSLFSSAGSPRQ</sequence>
<evidence type="ECO:0000256" key="5">
    <source>
        <dbReference type="ARBA" id="ARBA00022777"/>
    </source>
</evidence>
<evidence type="ECO:0000256" key="1">
    <source>
        <dbReference type="ARBA" id="ARBA00012513"/>
    </source>
</evidence>
<dbReference type="InterPro" id="IPR008271">
    <property type="entry name" value="Ser/Thr_kinase_AS"/>
</dbReference>
<dbReference type="OrthoDB" id="63267at2759"/>
<feature type="compositionally biased region" description="Acidic residues" evidence="9">
    <location>
        <begin position="951"/>
        <end position="963"/>
    </location>
</feature>
<feature type="compositionally biased region" description="Polar residues" evidence="9">
    <location>
        <begin position="1312"/>
        <end position="1337"/>
    </location>
</feature>
<dbReference type="InterPro" id="IPR045270">
    <property type="entry name" value="STKc_AGC"/>
</dbReference>
<evidence type="ECO:0000256" key="9">
    <source>
        <dbReference type="SAM" id="MobiDB-lite"/>
    </source>
</evidence>
<keyword evidence="5" id="KW-0418">Kinase</keyword>
<feature type="region of interest" description="Disordered" evidence="9">
    <location>
        <begin position="883"/>
        <end position="977"/>
    </location>
</feature>
<evidence type="ECO:0000256" key="6">
    <source>
        <dbReference type="ARBA" id="ARBA00022840"/>
    </source>
</evidence>
<feature type="region of interest" description="Disordered" evidence="9">
    <location>
        <begin position="796"/>
        <end position="850"/>
    </location>
</feature>
<feature type="compositionally biased region" description="Low complexity" evidence="9">
    <location>
        <begin position="291"/>
        <end position="307"/>
    </location>
</feature>
<gene>
    <name evidence="12" type="ORF">D9756_006197</name>
</gene>
<feature type="compositionally biased region" description="Polar residues" evidence="9">
    <location>
        <begin position="88"/>
        <end position="99"/>
    </location>
</feature>
<evidence type="ECO:0000256" key="4">
    <source>
        <dbReference type="ARBA" id="ARBA00022741"/>
    </source>
</evidence>
<feature type="compositionally biased region" description="Gly residues" evidence="9">
    <location>
        <begin position="1338"/>
        <end position="1347"/>
    </location>
</feature>
<feature type="domain" description="Protein kinase" evidence="10">
    <location>
        <begin position="437"/>
        <end position="748"/>
    </location>
</feature>
<dbReference type="FunFam" id="3.30.200.20:FF:000743">
    <property type="entry name" value="Non-specific serine/threonine protein kinase"/>
    <property type="match status" value="1"/>
</dbReference>